<organism evidence="1 2">
    <name type="scientific">Streptomyces daqingensis</name>
    <dbReference type="NCBI Taxonomy" id="1472640"/>
    <lineage>
        <taxon>Bacteria</taxon>
        <taxon>Bacillati</taxon>
        <taxon>Actinomycetota</taxon>
        <taxon>Actinomycetes</taxon>
        <taxon>Kitasatosporales</taxon>
        <taxon>Streptomycetaceae</taxon>
        <taxon>Streptomyces</taxon>
    </lineage>
</organism>
<sequence length="73" mass="7781">MPRAASDAFFLVADVGWASGMRYARSVRLIGDQRYAETVEAMRIADADAPLNRVSVGVLPVAEGSGKENLRAG</sequence>
<protein>
    <submittedName>
        <fullName evidence="1">Uncharacterized protein</fullName>
    </submittedName>
</protein>
<comment type="caution">
    <text evidence="1">The sequence shown here is derived from an EMBL/GenBank/DDBJ whole genome shotgun (WGS) entry which is preliminary data.</text>
</comment>
<accession>A0ABQ2MCB4</accession>
<reference evidence="2" key="1">
    <citation type="journal article" date="2019" name="Int. J. Syst. Evol. Microbiol.">
        <title>The Global Catalogue of Microorganisms (GCM) 10K type strain sequencing project: providing services to taxonomists for standard genome sequencing and annotation.</title>
        <authorList>
            <consortium name="The Broad Institute Genomics Platform"/>
            <consortium name="The Broad Institute Genome Sequencing Center for Infectious Disease"/>
            <person name="Wu L."/>
            <person name="Ma J."/>
        </authorList>
    </citation>
    <scope>NUCLEOTIDE SEQUENCE [LARGE SCALE GENOMIC DNA]</scope>
    <source>
        <strain evidence="2">CGMCC 4.7178</strain>
    </source>
</reference>
<dbReference type="Proteomes" id="UP000631535">
    <property type="component" value="Unassembled WGS sequence"/>
</dbReference>
<dbReference type="EMBL" id="BMMP01000008">
    <property type="protein sequence ID" value="GGO49494.1"/>
    <property type="molecule type" value="Genomic_DNA"/>
</dbReference>
<keyword evidence="2" id="KW-1185">Reference proteome</keyword>
<proteinExistence type="predicted"/>
<name>A0ABQ2MCB4_9ACTN</name>
<evidence type="ECO:0000313" key="1">
    <source>
        <dbReference type="EMBL" id="GGO49494.1"/>
    </source>
</evidence>
<evidence type="ECO:0000313" key="2">
    <source>
        <dbReference type="Proteomes" id="UP000631535"/>
    </source>
</evidence>
<gene>
    <name evidence="1" type="ORF">GCM10012287_26930</name>
</gene>